<dbReference type="RefSeq" id="WP_162391045.1">
    <property type="nucleotide sequence ID" value="NZ_CP045997.1"/>
</dbReference>
<dbReference type="AlphaFoldDB" id="A0A6P1W5C9"/>
<protein>
    <submittedName>
        <fullName evidence="2">DUF5074 domain-containing protein</fullName>
    </submittedName>
</protein>
<keyword evidence="3" id="KW-1185">Reference proteome</keyword>
<reference evidence="2 3" key="1">
    <citation type="submission" date="2019-11" db="EMBL/GenBank/DDBJ databases">
        <title>Spirosoma endbachense sp. nov., isolated from a natural salt meadow.</title>
        <authorList>
            <person name="Rojas J."/>
            <person name="Ambika Manirajan B."/>
            <person name="Ratering S."/>
            <person name="Suarez C."/>
            <person name="Geissler-Plaum R."/>
            <person name="Schnell S."/>
        </authorList>
    </citation>
    <scope>NUCLEOTIDE SEQUENCE [LARGE SCALE GENOMIC DNA]</scope>
    <source>
        <strain evidence="2 3">I-24</strain>
    </source>
</reference>
<evidence type="ECO:0000313" key="2">
    <source>
        <dbReference type="EMBL" id="QHW00652.1"/>
    </source>
</evidence>
<keyword evidence="1" id="KW-0732">Signal</keyword>
<dbReference type="KEGG" id="senf:GJR95_39020"/>
<dbReference type="PROSITE" id="PS51257">
    <property type="entry name" value="PROKAR_LIPOPROTEIN"/>
    <property type="match status" value="1"/>
</dbReference>
<evidence type="ECO:0000313" key="3">
    <source>
        <dbReference type="Proteomes" id="UP000464577"/>
    </source>
</evidence>
<dbReference type="EMBL" id="CP045997">
    <property type="protein sequence ID" value="QHW00652.1"/>
    <property type="molecule type" value="Genomic_DNA"/>
</dbReference>
<dbReference type="Gene3D" id="2.130.10.10">
    <property type="entry name" value="YVTN repeat-like/Quinoprotein amine dehydrogenase"/>
    <property type="match status" value="1"/>
</dbReference>
<dbReference type="Proteomes" id="UP000464577">
    <property type="component" value="Chromosome"/>
</dbReference>
<name>A0A6P1W5C9_9BACT</name>
<feature type="signal peptide" evidence="1">
    <location>
        <begin position="1"/>
        <end position="22"/>
    </location>
</feature>
<accession>A0A6P1W5C9</accession>
<feature type="chain" id="PRO_5026951883" evidence="1">
    <location>
        <begin position="23"/>
        <end position="368"/>
    </location>
</feature>
<sequence length="368" mass="39181">MTSSNRLLSGISIALLTLIAGACKVEDAPPSPYEEGAYIVNAGTPGASNGSISFIARNTATPTVDIFNAANGRALGGTVQDYTEIDGKGVILVDNNAGGQDKVEIVESGTFKSLATFQAPDVENPRFVVYAGPNKAYISCWDATGSGANTYTKPGYILVLNLGSRTVVKKIPVTKGAERMVLVNKEVFVGSVGGEQVLTVINTDTDEVVQPGIDAGVNANPIAFDANKKLWAYASSTNEMVRINPTSKIVETRLKVGRGPKTPSAITLNADKTIFFFVNSFNDPADNGKLKGETYRFSINDVTIQANTPFIRRLFSGLSVDPYDARGLLYAAVTPSANQPGYAIRYQPSGALVDSIKADIAPTRFFFR</sequence>
<dbReference type="InterPro" id="IPR031815">
    <property type="entry name" value="DUF5074"/>
</dbReference>
<dbReference type="SUPFAM" id="SSF63829">
    <property type="entry name" value="Calcium-dependent phosphotriesterase"/>
    <property type="match status" value="1"/>
</dbReference>
<dbReference type="InterPro" id="IPR015943">
    <property type="entry name" value="WD40/YVTN_repeat-like_dom_sf"/>
</dbReference>
<gene>
    <name evidence="2" type="ORF">GJR95_39020</name>
</gene>
<evidence type="ECO:0000256" key="1">
    <source>
        <dbReference type="SAM" id="SignalP"/>
    </source>
</evidence>
<dbReference type="Pfam" id="PF16819">
    <property type="entry name" value="DUF5074"/>
    <property type="match status" value="1"/>
</dbReference>
<proteinExistence type="predicted"/>
<organism evidence="2 3">
    <name type="scientific">Spirosoma endbachense</name>
    <dbReference type="NCBI Taxonomy" id="2666025"/>
    <lineage>
        <taxon>Bacteria</taxon>
        <taxon>Pseudomonadati</taxon>
        <taxon>Bacteroidota</taxon>
        <taxon>Cytophagia</taxon>
        <taxon>Cytophagales</taxon>
        <taxon>Cytophagaceae</taxon>
        <taxon>Spirosoma</taxon>
    </lineage>
</organism>